<feature type="compositionally biased region" description="Basic and acidic residues" evidence="1">
    <location>
        <begin position="189"/>
        <end position="202"/>
    </location>
</feature>
<protein>
    <submittedName>
        <fullName evidence="2">Uncharacterized protein</fullName>
    </submittedName>
</protein>
<keyword evidence="3" id="KW-1185">Reference proteome</keyword>
<feature type="compositionally biased region" description="Polar residues" evidence="1">
    <location>
        <begin position="228"/>
        <end position="237"/>
    </location>
</feature>
<dbReference type="STRING" id="150033.RV14_GL002401"/>
<evidence type="ECO:0000313" key="3">
    <source>
        <dbReference type="Proteomes" id="UP000182152"/>
    </source>
</evidence>
<accession>A0A1L8WLH3</accession>
<dbReference type="Proteomes" id="UP000182152">
    <property type="component" value="Unassembled WGS sequence"/>
</dbReference>
<dbReference type="AlphaFoldDB" id="A0A1L8WLH3"/>
<feature type="region of interest" description="Disordered" evidence="1">
    <location>
        <begin position="189"/>
        <end position="237"/>
    </location>
</feature>
<evidence type="ECO:0000313" key="2">
    <source>
        <dbReference type="EMBL" id="OJG81858.1"/>
    </source>
</evidence>
<proteinExistence type="predicted"/>
<dbReference type="RefSeq" id="WP_071855381.1">
    <property type="nucleotide sequence ID" value="NZ_JXLB01000009.1"/>
</dbReference>
<comment type="caution">
    <text evidence="2">The sequence shown here is derived from an EMBL/GenBank/DDBJ whole genome shotgun (WGS) entry which is preliminary data.</text>
</comment>
<name>A0A1L8WLH3_9ENTE</name>
<organism evidence="2 3">
    <name type="scientific">Enterococcus ratti</name>
    <dbReference type="NCBI Taxonomy" id="150033"/>
    <lineage>
        <taxon>Bacteria</taxon>
        <taxon>Bacillati</taxon>
        <taxon>Bacillota</taxon>
        <taxon>Bacilli</taxon>
        <taxon>Lactobacillales</taxon>
        <taxon>Enterococcaceae</taxon>
        <taxon>Enterococcus</taxon>
    </lineage>
</organism>
<dbReference type="EMBL" id="JXLB01000009">
    <property type="protein sequence ID" value="OJG81858.1"/>
    <property type="molecule type" value="Genomic_DNA"/>
</dbReference>
<dbReference type="OrthoDB" id="2193439at2"/>
<sequence length="237" mass="28167">MKEIRRKHFRFPAYDDKSGVKLKKNQRRILFEGHDDLMNEMNKQPLFEQMQEFHFGECSVKEQRKRQNLRNTKKTSVQKEILVQHKENLPNYYKDRKTTPTSIKISKSSSKYNSQEKSLDSLVYRKNCRNTIRNRSYFVPKYVPASIIPEPKIQNISDDELIHSMKKTKDSYLLFDDDSIPYQEKKIEKTSVKLGNKSEKKSPNQRKKEKNHGVLERSLQGLIEEQENSLGENSYFK</sequence>
<evidence type="ECO:0000256" key="1">
    <source>
        <dbReference type="SAM" id="MobiDB-lite"/>
    </source>
</evidence>
<reference evidence="2 3" key="1">
    <citation type="submission" date="2014-12" db="EMBL/GenBank/DDBJ databases">
        <title>Draft genome sequences of 29 type strains of Enterococci.</title>
        <authorList>
            <person name="Zhong Z."/>
            <person name="Sun Z."/>
            <person name="Liu W."/>
            <person name="Zhang W."/>
            <person name="Zhang H."/>
        </authorList>
    </citation>
    <scope>NUCLEOTIDE SEQUENCE [LARGE SCALE GENOMIC DNA]</scope>
    <source>
        <strain evidence="2 3">DSM 15687</strain>
    </source>
</reference>
<gene>
    <name evidence="2" type="ORF">RV14_GL002401</name>
</gene>